<feature type="chain" id="PRO_5040992076" evidence="2">
    <location>
        <begin position="23"/>
        <end position="217"/>
    </location>
</feature>
<dbReference type="SUPFAM" id="SSF56925">
    <property type="entry name" value="OMPA-like"/>
    <property type="match status" value="1"/>
</dbReference>
<dbReference type="PANTHER" id="PTHR36920">
    <property type="match status" value="1"/>
</dbReference>
<dbReference type="Pfam" id="PF03922">
    <property type="entry name" value="OmpW"/>
    <property type="match status" value="1"/>
</dbReference>
<evidence type="ECO:0000313" key="3">
    <source>
        <dbReference type="EMBL" id="MCF2514723.1"/>
    </source>
</evidence>
<proteinExistence type="inferred from homology"/>
<dbReference type="GO" id="GO:0019867">
    <property type="term" value="C:outer membrane"/>
    <property type="evidence" value="ECO:0007669"/>
    <property type="project" value="InterPro"/>
</dbReference>
<gene>
    <name evidence="3" type="ORF">LVY65_06555</name>
</gene>
<dbReference type="Proteomes" id="UP001139410">
    <property type="component" value="Unassembled WGS sequence"/>
</dbReference>
<comment type="caution">
    <text evidence="3">The sequence shown here is derived from an EMBL/GenBank/DDBJ whole genome shotgun (WGS) entry which is preliminary data.</text>
</comment>
<keyword evidence="4" id="KW-1185">Reference proteome</keyword>
<name>A0A9X1QJ71_9SPHN</name>
<reference evidence="3" key="1">
    <citation type="submission" date="2022-01" db="EMBL/GenBank/DDBJ databases">
        <authorList>
            <person name="Jo J.-H."/>
            <person name="Im W.-T."/>
        </authorList>
    </citation>
    <scope>NUCLEOTIDE SEQUENCE</scope>
    <source>
        <strain evidence="3">G124</strain>
    </source>
</reference>
<evidence type="ECO:0000256" key="2">
    <source>
        <dbReference type="SAM" id="SignalP"/>
    </source>
</evidence>
<dbReference type="Gene3D" id="2.40.160.20">
    <property type="match status" value="1"/>
</dbReference>
<accession>A0A9X1QJ71</accession>
<dbReference type="PANTHER" id="PTHR36920:SF1">
    <property type="entry name" value="OUTER MEMBRANE PROTEIN W"/>
    <property type="match status" value="1"/>
</dbReference>
<sequence length="217" mass="23216">MKLLFPIAAGMAATVAASPAYAEAGDVLVRTRAILVAPTENSSGIKPAFPNDEVSVSNSFAPELDFTYFVADHIGLELILATTKHNINGKGGLDPIGELADTWVLPPTLTLQYHFAPKAKVRPYVGVGINYTHFYNEDASNGLENAIGHTNVNLDDSLGYAVQAGLDVDITPRVFLNFDIKYIDIDTKAKLTTGNLVNRVNVSLDPIVAGVGVGMRF</sequence>
<dbReference type="InterPro" id="IPR011250">
    <property type="entry name" value="OMP/PagP_B-barrel"/>
</dbReference>
<comment type="similarity">
    <text evidence="1">Belongs to the OmpW/AlkL family.</text>
</comment>
<dbReference type="InterPro" id="IPR005618">
    <property type="entry name" value="OMPW"/>
</dbReference>
<organism evidence="3 4">
    <name type="scientific">Sphingomonas cremea</name>
    <dbReference type="NCBI Taxonomy" id="2904799"/>
    <lineage>
        <taxon>Bacteria</taxon>
        <taxon>Pseudomonadati</taxon>
        <taxon>Pseudomonadota</taxon>
        <taxon>Alphaproteobacteria</taxon>
        <taxon>Sphingomonadales</taxon>
        <taxon>Sphingomonadaceae</taxon>
        <taxon>Sphingomonas</taxon>
    </lineage>
</organism>
<dbReference type="EMBL" id="JAKFGM010000002">
    <property type="protein sequence ID" value="MCF2514723.1"/>
    <property type="molecule type" value="Genomic_DNA"/>
</dbReference>
<protein>
    <submittedName>
        <fullName evidence="3">Outer membrane beta-barrel protein</fullName>
    </submittedName>
</protein>
<evidence type="ECO:0000313" key="4">
    <source>
        <dbReference type="Proteomes" id="UP001139410"/>
    </source>
</evidence>
<keyword evidence="2" id="KW-0732">Signal</keyword>
<dbReference type="RefSeq" id="WP_235067226.1">
    <property type="nucleotide sequence ID" value="NZ_JAKFGM010000002.1"/>
</dbReference>
<dbReference type="GO" id="GO:0055085">
    <property type="term" value="P:transmembrane transport"/>
    <property type="evidence" value="ECO:0007669"/>
    <property type="project" value="TreeGrafter"/>
</dbReference>
<dbReference type="AlphaFoldDB" id="A0A9X1QJ71"/>
<evidence type="ECO:0000256" key="1">
    <source>
        <dbReference type="ARBA" id="ARBA00009330"/>
    </source>
</evidence>
<feature type="signal peptide" evidence="2">
    <location>
        <begin position="1"/>
        <end position="22"/>
    </location>
</feature>